<dbReference type="Proteomes" id="UP001176941">
    <property type="component" value="Unassembled WGS sequence"/>
</dbReference>
<accession>A0ABN8XRK3</accession>
<feature type="region of interest" description="Disordered" evidence="1">
    <location>
        <begin position="1"/>
        <end position="70"/>
    </location>
</feature>
<evidence type="ECO:0000256" key="1">
    <source>
        <dbReference type="SAM" id="MobiDB-lite"/>
    </source>
</evidence>
<evidence type="ECO:0000313" key="2">
    <source>
        <dbReference type="EMBL" id="CAI9150972.1"/>
    </source>
</evidence>
<name>A0ABN8XRK3_RANTA</name>
<proteinExistence type="predicted"/>
<dbReference type="EMBL" id="CATKSN020001271">
    <property type="protein sequence ID" value="CAI9150972.1"/>
    <property type="molecule type" value="Genomic_DNA"/>
</dbReference>
<protein>
    <submittedName>
        <fullName evidence="2">Uncharacterized protein</fullName>
    </submittedName>
</protein>
<organism evidence="2 3">
    <name type="scientific">Rangifer tarandus platyrhynchus</name>
    <name type="common">Svalbard reindeer</name>
    <dbReference type="NCBI Taxonomy" id="3082113"/>
    <lineage>
        <taxon>Eukaryota</taxon>
        <taxon>Metazoa</taxon>
        <taxon>Chordata</taxon>
        <taxon>Craniata</taxon>
        <taxon>Vertebrata</taxon>
        <taxon>Euteleostomi</taxon>
        <taxon>Mammalia</taxon>
        <taxon>Eutheria</taxon>
        <taxon>Laurasiatheria</taxon>
        <taxon>Artiodactyla</taxon>
        <taxon>Ruminantia</taxon>
        <taxon>Pecora</taxon>
        <taxon>Cervidae</taxon>
        <taxon>Odocoileinae</taxon>
        <taxon>Rangifer</taxon>
    </lineage>
</organism>
<comment type="caution">
    <text evidence="2">The sequence shown here is derived from an EMBL/GenBank/DDBJ whole genome shotgun (WGS) entry which is preliminary data.</text>
</comment>
<gene>
    <name evidence="2" type="ORF">MRATA1EN1_LOCUS32590</name>
</gene>
<sequence length="70" mass="7847">MSHTHHTAPSMPGQHTDHPTSIHARSGHRPPHLHRYQVSTQTTTVPSMPDQHADHPMSVQQGQLTDHHIT</sequence>
<reference evidence="2" key="1">
    <citation type="submission" date="2023-04" db="EMBL/GenBank/DDBJ databases">
        <authorList>
            <consortium name="ELIXIR-Norway"/>
        </authorList>
    </citation>
    <scope>NUCLEOTIDE SEQUENCE [LARGE SCALE GENOMIC DNA]</scope>
</reference>
<feature type="compositionally biased region" description="Polar residues" evidence="1">
    <location>
        <begin position="37"/>
        <end position="46"/>
    </location>
</feature>
<feature type="compositionally biased region" description="Basic residues" evidence="1">
    <location>
        <begin position="25"/>
        <end position="35"/>
    </location>
</feature>
<keyword evidence="3" id="KW-1185">Reference proteome</keyword>
<evidence type="ECO:0000313" key="3">
    <source>
        <dbReference type="Proteomes" id="UP001176941"/>
    </source>
</evidence>
<feature type="non-terminal residue" evidence="2">
    <location>
        <position position="70"/>
    </location>
</feature>